<evidence type="ECO:0000313" key="3">
    <source>
        <dbReference type="Proteomes" id="UP000693942"/>
    </source>
</evidence>
<keyword evidence="1" id="KW-0732">Signal</keyword>
<dbReference type="AlphaFoldDB" id="A0A8J5PUY0"/>
<sequence>MQFTSLLSVATFAAAAMAASVQVNFYSDTGCQNFIGSRFIDFDPSRGGTHHSGGPAGSRGGLFVNSNGDNLACVFLTFYPFLPYILTLKLAVRGFSNHPDGSSPFTGNVVDGECIVTLNGVVAVFIV</sequence>
<evidence type="ECO:0000313" key="2">
    <source>
        <dbReference type="EMBL" id="KAG7428147.1"/>
    </source>
</evidence>
<evidence type="ECO:0000256" key="1">
    <source>
        <dbReference type="SAM" id="SignalP"/>
    </source>
</evidence>
<name>A0A8J5PUY0_FUSOX</name>
<dbReference type="EMBL" id="JAELUR010000008">
    <property type="protein sequence ID" value="KAG7428147.1"/>
    <property type="molecule type" value="Genomic_DNA"/>
</dbReference>
<reference evidence="2" key="1">
    <citation type="submission" date="2021-04" db="EMBL/GenBank/DDBJ databases">
        <title>First draft genome resource for Brassicaceae pathogens Fusarium oxysporum f. sp. raphani and Fusarium oxysporum f. sp. rapae.</title>
        <authorList>
            <person name="Asai S."/>
        </authorList>
    </citation>
    <scope>NUCLEOTIDE SEQUENCE</scope>
    <source>
        <strain evidence="2">Tf1262</strain>
    </source>
</reference>
<dbReference type="Proteomes" id="UP000693942">
    <property type="component" value="Unassembled WGS sequence"/>
</dbReference>
<proteinExistence type="predicted"/>
<protein>
    <submittedName>
        <fullName evidence="2">Uncharacterized protein</fullName>
    </submittedName>
</protein>
<feature type="signal peptide" evidence="1">
    <location>
        <begin position="1"/>
        <end position="18"/>
    </location>
</feature>
<feature type="chain" id="PRO_5035241073" evidence="1">
    <location>
        <begin position="19"/>
        <end position="127"/>
    </location>
</feature>
<gene>
    <name evidence="2" type="ORF">Forpi1262_v010645</name>
</gene>
<organism evidence="2 3">
    <name type="scientific">Fusarium oxysporum f. sp. raphani</name>
    <dbReference type="NCBI Taxonomy" id="96318"/>
    <lineage>
        <taxon>Eukaryota</taxon>
        <taxon>Fungi</taxon>
        <taxon>Dikarya</taxon>
        <taxon>Ascomycota</taxon>
        <taxon>Pezizomycotina</taxon>
        <taxon>Sordariomycetes</taxon>
        <taxon>Hypocreomycetidae</taxon>
        <taxon>Hypocreales</taxon>
        <taxon>Nectriaceae</taxon>
        <taxon>Fusarium</taxon>
        <taxon>Fusarium oxysporum species complex</taxon>
    </lineage>
</organism>
<accession>A0A8J5PUY0</accession>
<comment type="caution">
    <text evidence="2">The sequence shown here is derived from an EMBL/GenBank/DDBJ whole genome shotgun (WGS) entry which is preliminary data.</text>
</comment>